<evidence type="ECO:0000313" key="3">
    <source>
        <dbReference type="Proteomes" id="UP000186817"/>
    </source>
</evidence>
<name>A0A1Q9C5N9_SYMMI</name>
<feature type="region of interest" description="Disordered" evidence="1">
    <location>
        <begin position="1"/>
        <end position="95"/>
    </location>
</feature>
<dbReference type="Proteomes" id="UP000186817">
    <property type="component" value="Unassembled WGS sequence"/>
</dbReference>
<proteinExistence type="predicted"/>
<gene>
    <name evidence="2" type="ORF">AK812_SmicGene41619</name>
</gene>
<sequence>MLEKKSRSHYAGSRSFTFDRSRSHLGDSPVFGSWRQDIDANVATGISGMLQDERSRDEGESSGSESETESEVPLTSLLDGLIGAQQDEMTANKGC</sequence>
<dbReference type="EMBL" id="LSRX01001643">
    <property type="protein sequence ID" value="OLP78227.1"/>
    <property type="molecule type" value="Genomic_DNA"/>
</dbReference>
<accession>A0A1Q9C5N9</accession>
<comment type="caution">
    <text evidence="2">The sequence shown here is derived from an EMBL/GenBank/DDBJ whole genome shotgun (WGS) entry which is preliminary data.</text>
</comment>
<evidence type="ECO:0000256" key="1">
    <source>
        <dbReference type="SAM" id="MobiDB-lite"/>
    </source>
</evidence>
<keyword evidence="3" id="KW-1185">Reference proteome</keyword>
<organism evidence="2 3">
    <name type="scientific">Symbiodinium microadriaticum</name>
    <name type="common">Dinoflagellate</name>
    <name type="synonym">Zooxanthella microadriatica</name>
    <dbReference type="NCBI Taxonomy" id="2951"/>
    <lineage>
        <taxon>Eukaryota</taxon>
        <taxon>Sar</taxon>
        <taxon>Alveolata</taxon>
        <taxon>Dinophyceae</taxon>
        <taxon>Suessiales</taxon>
        <taxon>Symbiodiniaceae</taxon>
        <taxon>Symbiodinium</taxon>
    </lineage>
</organism>
<protein>
    <submittedName>
        <fullName evidence="2">Uncharacterized protein</fullName>
    </submittedName>
</protein>
<dbReference type="AlphaFoldDB" id="A0A1Q9C5N9"/>
<evidence type="ECO:0000313" key="2">
    <source>
        <dbReference type="EMBL" id="OLP78227.1"/>
    </source>
</evidence>
<reference evidence="2 3" key="1">
    <citation type="submission" date="2016-02" db="EMBL/GenBank/DDBJ databases">
        <title>Genome analysis of coral dinoflagellate symbionts highlights evolutionary adaptations to a symbiotic lifestyle.</title>
        <authorList>
            <person name="Aranda M."/>
            <person name="Li Y."/>
            <person name="Liew Y.J."/>
            <person name="Baumgarten S."/>
            <person name="Simakov O."/>
            <person name="Wilson M."/>
            <person name="Piel J."/>
            <person name="Ashoor H."/>
            <person name="Bougouffa S."/>
            <person name="Bajic V.B."/>
            <person name="Ryu T."/>
            <person name="Ravasi T."/>
            <person name="Bayer T."/>
            <person name="Micklem G."/>
            <person name="Kim H."/>
            <person name="Bhak J."/>
            <person name="Lajeunesse T.C."/>
            <person name="Voolstra C.R."/>
        </authorList>
    </citation>
    <scope>NUCLEOTIDE SEQUENCE [LARGE SCALE GENOMIC DNA]</scope>
    <source>
        <strain evidence="2 3">CCMP2467</strain>
    </source>
</reference>